<protein>
    <submittedName>
        <fullName evidence="1">Uncharacterized protein</fullName>
    </submittedName>
</protein>
<dbReference type="Proteomes" id="UP000242972">
    <property type="component" value="Unassembled WGS sequence"/>
</dbReference>
<organism evidence="1 2">
    <name type="scientific">Sulfobacillus benefaciens</name>
    <dbReference type="NCBI Taxonomy" id="453960"/>
    <lineage>
        <taxon>Bacteria</taxon>
        <taxon>Bacillati</taxon>
        <taxon>Bacillota</taxon>
        <taxon>Clostridia</taxon>
        <taxon>Eubacteriales</taxon>
        <taxon>Clostridiales Family XVII. Incertae Sedis</taxon>
        <taxon>Sulfobacillus</taxon>
    </lineage>
</organism>
<accession>A0A2T2XHP7</accession>
<sequence length="63" mass="7113">MGRRKKPLVPEAESALDQLRRVVKSEVRPSQSPYRERFLTLARQVADSADESVNAPPIPQDPE</sequence>
<evidence type="ECO:0000313" key="2">
    <source>
        <dbReference type="Proteomes" id="UP000242972"/>
    </source>
</evidence>
<dbReference type="AlphaFoldDB" id="A0A2T2XHP7"/>
<name>A0A2T2XHP7_9FIRM</name>
<proteinExistence type="predicted"/>
<dbReference type="EMBL" id="PXYW01000013">
    <property type="protein sequence ID" value="PSR34024.1"/>
    <property type="molecule type" value="Genomic_DNA"/>
</dbReference>
<reference evidence="1 2" key="1">
    <citation type="journal article" date="2014" name="BMC Genomics">
        <title>Comparison of environmental and isolate Sulfobacillus genomes reveals diverse carbon, sulfur, nitrogen, and hydrogen metabolisms.</title>
        <authorList>
            <person name="Justice N.B."/>
            <person name="Norman A."/>
            <person name="Brown C.T."/>
            <person name="Singh A."/>
            <person name="Thomas B.C."/>
            <person name="Banfield J.F."/>
        </authorList>
    </citation>
    <scope>NUCLEOTIDE SEQUENCE [LARGE SCALE GENOMIC DNA]</scope>
    <source>
        <strain evidence="1">AMDSBA4</strain>
    </source>
</reference>
<evidence type="ECO:0000313" key="1">
    <source>
        <dbReference type="EMBL" id="PSR34024.1"/>
    </source>
</evidence>
<gene>
    <name evidence="1" type="ORF">C7B46_07100</name>
</gene>
<comment type="caution">
    <text evidence="1">The sequence shown here is derived from an EMBL/GenBank/DDBJ whole genome shotgun (WGS) entry which is preliminary data.</text>
</comment>